<comment type="similarity">
    <text evidence="2 12">Belongs to the mitochondrial carrier (TC 2.A.29) family.</text>
</comment>
<evidence type="ECO:0000256" key="3">
    <source>
        <dbReference type="ARBA" id="ARBA00022448"/>
    </source>
</evidence>
<keyword evidence="6" id="KW-0999">Mitochondrion inner membrane</keyword>
<evidence type="ECO:0008006" key="16">
    <source>
        <dbReference type="Google" id="ProtNLM"/>
    </source>
</evidence>
<name>A0AA38F9W1_TAXCH</name>
<dbReference type="Gene3D" id="1.50.40.10">
    <property type="entry name" value="Mitochondrial carrier domain"/>
    <property type="match status" value="1"/>
</dbReference>
<evidence type="ECO:0000313" key="14">
    <source>
        <dbReference type="EMBL" id="KAH9293427.1"/>
    </source>
</evidence>
<evidence type="ECO:0000256" key="10">
    <source>
        <dbReference type="ARBA" id="ARBA00023136"/>
    </source>
</evidence>
<protein>
    <recommendedName>
        <fullName evidence="16">Mitochondrial substrate carrier family protein</fullName>
    </recommendedName>
</protein>
<keyword evidence="9" id="KW-0496">Mitochondrion</keyword>
<evidence type="ECO:0000256" key="13">
    <source>
        <dbReference type="SAM" id="MobiDB-lite"/>
    </source>
</evidence>
<dbReference type="Proteomes" id="UP000824469">
    <property type="component" value="Unassembled WGS sequence"/>
</dbReference>
<dbReference type="InterPro" id="IPR051028">
    <property type="entry name" value="Mito_Solute_Carrier"/>
</dbReference>
<evidence type="ECO:0000256" key="2">
    <source>
        <dbReference type="ARBA" id="ARBA00006375"/>
    </source>
</evidence>
<evidence type="ECO:0000256" key="7">
    <source>
        <dbReference type="ARBA" id="ARBA00022837"/>
    </source>
</evidence>
<dbReference type="SUPFAM" id="SSF103506">
    <property type="entry name" value="Mitochondrial carrier"/>
    <property type="match status" value="1"/>
</dbReference>
<dbReference type="GO" id="GO:0005743">
    <property type="term" value="C:mitochondrial inner membrane"/>
    <property type="evidence" value="ECO:0007669"/>
    <property type="project" value="UniProtKB-SubCell"/>
</dbReference>
<dbReference type="InterPro" id="IPR018108">
    <property type="entry name" value="MCP_transmembrane"/>
</dbReference>
<feature type="repeat" description="Solcar" evidence="11">
    <location>
        <begin position="281"/>
        <end position="363"/>
    </location>
</feature>
<keyword evidence="3 12" id="KW-0813">Transport</keyword>
<dbReference type="AlphaFoldDB" id="A0AA38F9W1"/>
<evidence type="ECO:0000256" key="9">
    <source>
        <dbReference type="ARBA" id="ARBA00023128"/>
    </source>
</evidence>
<dbReference type="OMA" id="STRRQVC"/>
<keyword evidence="10 11" id="KW-0472">Membrane</keyword>
<feature type="region of interest" description="Disordered" evidence="13">
    <location>
        <begin position="411"/>
        <end position="444"/>
    </location>
</feature>
<evidence type="ECO:0000256" key="12">
    <source>
        <dbReference type="RuleBase" id="RU000488"/>
    </source>
</evidence>
<keyword evidence="4 11" id="KW-0812">Transmembrane</keyword>
<dbReference type="PROSITE" id="PS50920">
    <property type="entry name" value="SOLCAR"/>
    <property type="match status" value="2"/>
</dbReference>
<dbReference type="PRINTS" id="PR00926">
    <property type="entry name" value="MITOCARRIER"/>
</dbReference>
<gene>
    <name evidence="14" type="ORF">KI387_041369</name>
</gene>
<accession>A0AA38F9W1</accession>
<evidence type="ECO:0000313" key="15">
    <source>
        <dbReference type="Proteomes" id="UP000824469"/>
    </source>
</evidence>
<sequence length="470" mass="50225">MESLLSVCRIPHHKISYSQTIVVHRAPLQESKRRLLAAAVGISLISSFPSTHAQAHTIIQHLNIENNQTRLLSGFEPQIRTQDLKALTKVSANPSNAENISISMDSTVQSENPFAQSTNPTAHSFYLDKANEKSPCLSNLTDDVNIAPRVISTLLPAGASATGIVAEATLAGTKVGLYQTLIRVLQHFGASGFAGAVGAAIVYPLDTIKTRLQAQSMENGDEPKYKDEMDCFRKLMRNEGPASLYSGLIPQLIGIAPEKAIKFTVNEFLLNMLEQAMPGVSIWVLEFIAGGGGGFSQVVVTNPMEIVKVRLQTQSKVGVSKNLWAVINDLGLEGLYSGSGITMARDVPSSAVFFAGYTLLCQLYPDQSFLDGCVAAIPATILVTPCDVIKTRLQAKIWDVMGMGMVTEESERRGVEVGEVGTNDDGGANDFVEGGGATNDYGGDDRGRGITYNLIGEGEGKDTQGDEGGA</sequence>
<keyword evidence="15" id="KW-1185">Reference proteome</keyword>
<dbReference type="Pfam" id="PF00153">
    <property type="entry name" value="Mito_carr"/>
    <property type="match status" value="2"/>
</dbReference>
<comment type="subcellular location">
    <subcellularLocation>
        <location evidence="1">Mitochondrion inner membrane</location>
        <topology evidence="1">Multi-pass membrane protein</topology>
    </subcellularLocation>
</comment>
<evidence type="ECO:0000256" key="8">
    <source>
        <dbReference type="ARBA" id="ARBA00022989"/>
    </source>
</evidence>
<evidence type="ECO:0000256" key="6">
    <source>
        <dbReference type="ARBA" id="ARBA00022792"/>
    </source>
</evidence>
<dbReference type="InterPro" id="IPR002067">
    <property type="entry name" value="MCP"/>
</dbReference>
<organism evidence="14 15">
    <name type="scientific">Taxus chinensis</name>
    <name type="common">Chinese yew</name>
    <name type="synonym">Taxus wallichiana var. chinensis</name>
    <dbReference type="NCBI Taxonomy" id="29808"/>
    <lineage>
        <taxon>Eukaryota</taxon>
        <taxon>Viridiplantae</taxon>
        <taxon>Streptophyta</taxon>
        <taxon>Embryophyta</taxon>
        <taxon>Tracheophyta</taxon>
        <taxon>Spermatophyta</taxon>
        <taxon>Pinopsida</taxon>
        <taxon>Pinidae</taxon>
        <taxon>Conifers II</taxon>
        <taxon>Cupressales</taxon>
        <taxon>Taxaceae</taxon>
        <taxon>Taxus</taxon>
    </lineage>
</organism>
<comment type="caution">
    <text evidence="14">The sequence shown here is derived from an EMBL/GenBank/DDBJ whole genome shotgun (WGS) entry which is preliminary data.</text>
</comment>
<reference evidence="14 15" key="1">
    <citation type="journal article" date="2021" name="Nat. Plants">
        <title>The Taxus genome provides insights into paclitaxel biosynthesis.</title>
        <authorList>
            <person name="Xiong X."/>
            <person name="Gou J."/>
            <person name="Liao Q."/>
            <person name="Li Y."/>
            <person name="Zhou Q."/>
            <person name="Bi G."/>
            <person name="Li C."/>
            <person name="Du R."/>
            <person name="Wang X."/>
            <person name="Sun T."/>
            <person name="Guo L."/>
            <person name="Liang H."/>
            <person name="Lu P."/>
            <person name="Wu Y."/>
            <person name="Zhang Z."/>
            <person name="Ro D.K."/>
            <person name="Shang Y."/>
            <person name="Huang S."/>
            <person name="Yan J."/>
        </authorList>
    </citation>
    <scope>NUCLEOTIDE SEQUENCE [LARGE SCALE GENOMIC DNA]</scope>
    <source>
        <strain evidence="14">Ta-2019</strain>
    </source>
</reference>
<evidence type="ECO:0000256" key="5">
    <source>
        <dbReference type="ARBA" id="ARBA00022737"/>
    </source>
</evidence>
<dbReference type="InterPro" id="IPR023395">
    <property type="entry name" value="MCP_dom_sf"/>
</dbReference>
<dbReference type="PANTHER" id="PTHR45678:SF9">
    <property type="entry name" value="CALCIUM-BINDING MITOCHONDRIAL CARRIER PROTEIN ARALAR1"/>
    <property type="match status" value="1"/>
</dbReference>
<feature type="repeat" description="Solcar" evidence="11">
    <location>
        <begin position="182"/>
        <end position="272"/>
    </location>
</feature>
<keyword evidence="5" id="KW-0677">Repeat</keyword>
<evidence type="ECO:0000256" key="1">
    <source>
        <dbReference type="ARBA" id="ARBA00004448"/>
    </source>
</evidence>
<keyword evidence="8" id="KW-1133">Transmembrane helix</keyword>
<dbReference type="GO" id="GO:0022857">
    <property type="term" value="F:transmembrane transporter activity"/>
    <property type="evidence" value="ECO:0007669"/>
    <property type="project" value="TreeGrafter"/>
</dbReference>
<dbReference type="PANTHER" id="PTHR45678">
    <property type="entry name" value="MITOCHONDRIAL 2-OXODICARBOXYLATE CARRIER 1-RELATED"/>
    <property type="match status" value="1"/>
</dbReference>
<evidence type="ECO:0000256" key="4">
    <source>
        <dbReference type="ARBA" id="ARBA00022692"/>
    </source>
</evidence>
<evidence type="ECO:0000256" key="11">
    <source>
        <dbReference type="PROSITE-ProRule" id="PRU00282"/>
    </source>
</evidence>
<dbReference type="EMBL" id="JAHRHJ020001144">
    <property type="protein sequence ID" value="KAH9293427.1"/>
    <property type="molecule type" value="Genomic_DNA"/>
</dbReference>
<keyword evidence="7" id="KW-0106">Calcium</keyword>
<proteinExistence type="inferred from homology"/>